<keyword evidence="1" id="KW-0472">Membrane</keyword>
<protein>
    <submittedName>
        <fullName evidence="2">Uncharacterized protein</fullName>
    </submittedName>
</protein>
<dbReference type="STRING" id="880074.BARVI_01960"/>
<proteinExistence type="predicted"/>
<name>W0EVJ9_9BACT</name>
<dbReference type="Proteomes" id="UP000018901">
    <property type="component" value="Chromosome"/>
</dbReference>
<reference evidence="2 3" key="1">
    <citation type="submission" date="2013-12" db="EMBL/GenBank/DDBJ databases">
        <authorList>
            <consortium name="DOE Joint Genome Institute"/>
            <person name="Eisen J."/>
            <person name="Huntemann M."/>
            <person name="Han J."/>
            <person name="Chen A."/>
            <person name="Kyrpides N."/>
            <person name="Mavromatis K."/>
            <person name="Markowitz V."/>
            <person name="Palaniappan K."/>
            <person name="Ivanova N."/>
            <person name="Schaumberg A."/>
            <person name="Pati A."/>
            <person name="Liolios K."/>
            <person name="Nordberg H.P."/>
            <person name="Cantor M.N."/>
            <person name="Hua S.X."/>
            <person name="Woyke T."/>
        </authorList>
    </citation>
    <scope>NUCLEOTIDE SEQUENCE [LARGE SCALE GENOMIC DNA]</scope>
    <source>
        <strain evidence="3">DSM 18177</strain>
    </source>
</reference>
<sequence>MTGIKITEKILYFKLFILLLFSVVGHRDLVLDTFYK</sequence>
<dbReference type="EMBL" id="CP007034">
    <property type="protein sequence ID" value="AHF13583.1"/>
    <property type="molecule type" value="Genomic_DNA"/>
</dbReference>
<feature type="transmembrane region" description="Helical" evidence="1">
    <location>
        <begin position="12"/>
        <end position="30"/>
    </location>
</feature>
<keyword evidence="1" id="KW-1133">Transmembrane helix</keyword>
<dbReference type="AlphaFoldDB" id="W0EVJ9"/>
<accession>W0EVJ9</accession>
<evidence type="ECO:0000313" key="3">
    <source>
        <dbReference type="Proteomes" id="UP000018901"/>
    </source>
</evidence>
<evidence type="ECO:0000256" key="1">
    <source>
        <dbReference type="SAM" id="Phobius"/>
    </source>
</evidence>
<dbReference type="KEGG" id="bvs:BARVI_01960"/>
<evidence type="ECO:0000313" key="2">
    <source>
        <dbReference type="EMBL" id="AHF13583.1"/>
    </source>
</evidence>
<keyword evidence="3" id="KW-1185">Reference proteome</keyword>
<gene>
    <name evidence="2" type="ORF">BARVI_01960</name>
</gene>
<keyword evidence="1" id="KW-0812">Transmembrane</keyword>
<organism evidence="2 3">
    <name type="scientific">Barnesiella viscericola DSM 18177</name>
    <dbReference type="NCBI Taxonomy" id="880074"/>
    <lineage>
        <taxon>Bacteria</taxon>
        <taxon>Pseudomonadati</taxon>
        <taxon>Bacteroidota</taxon>
        <taxon>Bacteroidia</taxon>
        <taxon>Bacteroidales</taxon>
        <taxon>Barnesiellaceae</taxon>
        <taxon>Barnesiella</taxon>
    </lineage>
</organism>
<dbReference type="HOGENOM" id="CLU_3354797_0_0_10"/>